<dbReference type="AlphaFoldDB" id="A0A6A6DBT4"/>
<evidence type="ECO:0000256" key="1">
    <source>
        <dbReference type="ARBA" id="ARBA00004123"/>
    </source>
</evidence>
<dbReference type="SUPFAM" id="SSF47113">
    <property type="entry name" value="Histone-fold"/>
    <property type="match status" value="1"/>
</dbReference>
<protein>
    <submittedName>
        <fullName evidence="9">Histone-fold-containing protein</fullName>
    </submittedName>
</protein>
<dbReference type="Pfam" id="PF00125">
    <property type="entry name" value="Histone"/>
    <property type="match status" value="1"/>
</dbReference>
<accession>A0A6A6DBT4</accession>
<evidence type="ECO:0000256" key="7">
    <source>
        <dbReference type="ARBA" id="ARBA00023269"/>
    </source>
</evidence>
<feature type="non-terminal residue" evidence="9">
    <location>
        <position position="78"/>
    </location>
</feature>
<evidence type="ECO:0000256" key="3">
    <source>
        <dbReference type="ARBA" id="ARBA00010343"/>
    </source>
</evidence>
<dbReference type="FunFam" id="1.10.20.10:FF:000085">
    <property type="entry name" value="Histone H3.2"/>
    <property type="match status" value="1"/>
</dbReference>
<dbReference type="GO" id="GO:0046982">
    <property type="term" value="F:protein heterodimerization activity"/>
    <property type="evidence" value="ECO:0007669"/>
    <property type="project" value="InterPro"/>
</dbReference>
<evidence type="ECO:0000256" key="2">
    <source>
        <dbReference type="ARBA" id="ARBA00004286"/>
    </source>
</evidence>
<dbReference type="Proteomes" id="UP000800200">
    <property type="component" value="Unassembled WGS sequence"/>
</dbReference>
<dbReference type="PANTHER" id="PTHR11426">
    <property type="entry name" value="HISTONE H3"/>
    <property type="match status" value="1"/>
</dbReference>
<keyword evidence="7" id="KW-0544">Nucleosome core</keyword>
<dbReference type="InterPro" id="IPR000164">
    <property type="entry name" value="Histone_H3/CENP-A"/>
</dbReference>
<dbReference type="InterPro" id="IPR009072">
    <property type="entry name" value="Histone-fold"/>
</dbReference>
<evidence type="ECO:0000313" key="10">
    <source>
        <dbReference type="Proteomes" id="UP000800200"/>
    </source>
</evidence>
<comment type="similarity">
    <text evidence="3">Belongs to the histone H3 family.</text>
</comment>
<feature type="non-terminal residue" evidence="9">
    <location>
        <position position="1"/>
    </location>
</feature>
<dbReference type="EMBL" id="ML994699">
    <property type="protein sequence ID" value="KAF2176897.1"/>
    <property type="molecule type" value="Genomic_DNA"/>
</dbReference>
<name>A0A6A6DBT4_9PEZI</name>
<dbReference type="GO" id="GO:0005634">
    <property type="term" value="C:nucleus"/>
    <property type="evidence" value="ECO:0007669"/>
    <property type="project" value="UniProtKB-SubCell"/>
</dbReference>
<dbReference type="GO" id="GO:0000786">
    <property type="term" value="C:nucleosome"/>
    <property type="evidence" value="ECO:0007669"/>
    <property type="project" value="UniProtKB-KW"/>
</dbReference>
<dbReference type="GO" id="GO:0003677">
    <property type="term" value="F:DNA binding"/>
    <property type="evidence" value="ECO:0007669"/>
    <property type="project" value="UniProtKB-KW"/>
</dbReference>
<dbReference type="InterPro" id="IPR007125">
    <property type="entry name" value="H2A/H2B/H3"/>
</dbReference>
<sequence>ALHEIKYYQRYQGHLLRRLPFQRLVREITRDLNNNLRFQATALNALQEAAEAFLVNVFEAVNLSAIHAKRVTIQSKDL</sequence>
<evidence type="ECO:0000256" key="4">
    <source>
        <dbReference type="ARBA" id="ARBA00022454"/>
    </source>
</evidence>
<keyword evidence="6" id="KW-0539">Nucleus</keyword>
<keyword evidence="4" id="KW-0158">Chromosome</keyword>
<gene>
    <name evidence="9" type="ORF">K469DRAFT_509921</name>
</gene>
<organism evidence="9 10">
    <name type="scientific">Zopfia rhizophila CBS 207.26</name>
    <dbReference type="NCBI Taxonomy" id="1314779"/>
    <lineage>
        <taxon>Eukaryota</taxon>
        <taxon>Fungi</taxon>
        <taxon>Dikarya</taxon>
        <taxon>Ascomycota</taxon>
        <taxon>Pezizomycotina</taxon>
        <taxon>Dothideomycetes</taxon>
        <taxon>Dothideomycetes incertae sedis</taxon>
        <taxon>Zopfiaceae</taxon>
        <taxon>Zopfia</taxon>
    </lineage>
</organism>
<evidence type="ECO:0000259" key="8">
    <source>
        <dbReference type="Pfam" id="PF00125"/>
    </source>
</evidence>
<dbReference type="GO" id="GO:0030527">
    <property type="term" value="F:structural constituent of chromatin"/>
    <property type="evidence" value="ECO:0007669"/>
    <property type="project" value="InterPro"/>
</dbReference>
<comment type="subcellular location">
    <subcellularLocation>
        <location evidence="2">Chromosome</location>
    </subcellularLocation>
    <subcellularLocation>
        <location evidence="1">Nucleus</location>
    </subcellularLocation>
</comment>
<evidence type="ECO:0000256" key="6">
    <source>
        <dbReference type="ARBA" id="ARBA00023242"/>
    </source>
</evidence>
<keyword evidence="10" id="KW-1185">Reference proteome</keyword>
<dbReference type="Gene3D" id="1.10.20.10">
    <property type="entry name" value="Histone, subunit A"/>
    <property type="match status" value="1"/>
</dbReference>
<dbReference type="PRINTS" id="PR00622">
    <property type="entry name" value="HISTONEH3"/>
</dbReference>
<evidence type="ECO:0000256" key="5">
    <source>
        <dbReference type="ARBA" id="ARBA00023125"/>
    </source>
</evidence>
<reference evidence="9" key="1">
    <citation type="journal article" date="2020" name="Stud. Mycol.">
        <title>101 Dothideomycetes genomes: a test case for predicting lifestyles and emergence of pathogens.</title>
        <authorList>
            <person name="Haridas S."/>
            <person name="Albert R."/>
            <person name="Binder M."/>
            <person name="Bloem J."/>
            <person name="Labutti K."/>
            <person name="Salamov A."/>
            <person name="Andreopoulos B."/>
            <person name="Baker S."/>
            <person name="Barry K."/>
            <person name="Bills G."/>
            <person name="Bluhm B."/>
            <person name="Cannon C."/>
            <person name="Castanera R."/>
            <person name="Culley D."/>
            <person name="Daum C."/>
            <person name="Ezra D."/>
            <person name="Gonzalez J."/>
            <person name="Henrissat B."/>
            <person name="Kuo A."/>
            <person name="Liang C."/>
            <person name="Lipzen A."/>
            <person name="Lutzoni F."/>
            <person name="Magnuson J."/>
            <person name="Mondo S."/>
            <person name="Nolan M."/>
            <person name="Ohm R."/>
            <person name="Pangilinan J."/>
            <person name="Park H.-J."/>
            <person name="Ramirez L."/>
            <person name="Alfaro M."/>
            <person name="Sun H."/>
            <person name="Tritt A."/>
            <person name="Yoshinaga Y."/>
            <person name="Zwiers L.-H."/>
            <person name="Turgeon B."/>
            <person name="Goodwin S."/>
            <person name="Spatafora J."/>
            <person name="Crous P."/>
            <person name="Grigoriev I."/>
        </authorList>
    </citation>
    <scope>NUCLEOTIDE SEQUENCE</scope>
    <source>
        <strain evidence="9">CBS 207.26</strain>
    </source>
</reference>
<dbReference type="PROSITE" id="PS00959">
    <property type="entry name" value="HISTONE_H3_2"/>
    <property type="match status" value="1"/>
</dbReference>
<dbReference type="SMART" id="SM00428">
    <property type="entry name" value="H3"/>
    <property type="match status" value="1"/>
</dbReference>
<keyword evidence="5" id="KW-0238">DNA-binding</keyword>
<proteinExistence type="inferred from homology"/>
<evidence type="ECO:0000313" key="9">
    <source>
        <dbReference type="EMBL" id="KAF2176897.1"/>
    </source>
</evidence>
<feature type="domain" description="Core Histone H2A/H2B/H3" evidence="8">
    <location>
        <begin position="1"/>
        <end position="78"/>
    </location>
</feature>
<dbReference type="OrthoDB" id="5413114at2759"/>